<dbReference type="PANTHER" id="PTHR28620">
    <property type="entry name" value="CENTROMERE PROTEIN V"/>
    <property type="match status" value="1"/>
</dbReference>
<dbReference type="Pfam" id="PF04828">
    <property type="entry name" value="GFA"/>
    <property type="match status" value="1"/>
</dbReference>
<evidence type="ECO:0000256" key="1">
    <source>
        <dbReference type="ARBA" id="ARBA00005495"/>
    </source>
</evidence>
<organism evidence="5 6">
    <name type="scientific">Pseudoxanthomonas sacheonensis</name>
    <dbReference type="NCBI Taxonomy" id="443615"/>
    <lineage>
        <taxon>Bacteria</taxon>
        <taxon>Pseudomonadati</taxon>
        <taxon>Pseudomonadota</taxon>
        <taxon>Gammaproteobacteria</taxon>
        <taxon>Lysobacterales</taxon>
        <taxon>Lysobacteraceae</taxon>
        <taxon>Pseudoxanthomonas</taxon>
    </lineage>
</organism>
<dbReference type="PROSITE" id="PS51891">
    <property type="entry name" value="CENP_V_GFA"/>
    <property type="match status" value="1"/>
</dbReference>
<dbReference type="InterPro" id="IPR011057">
    <property type="entry name" value="Mss4-like_sf"/>
</dbReference>
<keyword evidence="6" id="KW-1185">Reference proteome</keyword>
<comment type="caution">
    <text evidence="5">The sequence shown here is derived from an EMBL/GenBank/DDBJ whole genome shotgun (WGS) entry which is preliminary data.</text>
</comment>
<feature type="domain" description="CENP-V/GFA" evidence="4">
    <location>
        <begin position="3"/>
        <end position="112"/>
    </location>
</feature>
<name>A0ABU1RX38_9GAMM</name>
<dbReference type="Gene3D" id="2.170.150.70">
    <property type="match status" value="1"/>
</dbReference>
<dbReference type="PANTHER" id="PTHR28620:SF1">
    <property type="entry name" value="CENP-V_GFA DOMAIN-CONTAINING PROTEIN"/>
    <property type="match status" value="1"/>
</dbReference>
<dbReference type="InterPro" id="IPR052355">
    <property type="entry name" value="CENP-V-like"/>
</dbReference>
<dbReference type="SUPFAM" id="SSF51316">
    <property type="entry name" value="Mss4-like"/>
    <property type="match status" value="1"/>
</dbReference>
<evidence type="ECO:0000259" key="4">
    <source>
        <dbReference type="PROSITE" id="PS51891"/>
    </source>
</evidence>
<evidence type="ECO:0000313" key="5">
    <source>
        <dbReference type="EMBL" id="MDR6842480.1"/>
    </source>
</evidence>
<protein>
    <recommendedName>
        <fullName evidence="4">CENP-V/GFA domain-containing protein</fullName>
    </recommendedName>
</protein>
<gene>
    <name evidence="5" type="ORF">J2W94_002774</name>
</gene>
<dbReference type="InterPro" id="IPR006913">
    <property type="entry name" value="CENP-V/GFA"/>
</dbReference>
<sequence>MKHFGSCHCGKVAFDVEGDIQEVTDCNCSLCRRRGGLLWFGPREALTLKTPESDLSTYTFNKHHIQHRFCATCGVAVFGEADHPKTGTKMLAVNVRCLPDVELKTLKVNEFDGASL</sequence>
<dbReference type="EMBL" id="JAVDTT010000003">
    <property type="protein sequence ID" value="MDR6842480.1"/>
    <property type="molecule type" value="Genomic_DNA"/>
</dbReference>
<accession>A0ABU1RX38</accession>
<comment type="similarity">
    <text evidence="1">Belongs to the Gfa family.</text>
</comment>
<keyword evidence="3" id="KW-0862">Zinc</keyword>
<proteinExistence type="inferred from homology"/>
<evidence type="ECO:0000256" key="2">
    <source>
        <dbReference type="ARBA" id="ARBA00022723"/>
    </source>
</evidence>
<dbReference type="Proteomes" id="UP001254759">
    <property type="component" value="Unassembled WGS sequence"/>
</dbReference>
<evidence type="ECO:0000313" key="6">
    <source>
        <dbReference type="Proteomes" id="UP001254759"/>
    </source>
</evidence>
<reference evidence="5 6" key="1">
    <citation type="submission" date="2023-07" db="EMBL/GenBank/DDBJ databases">
        <title>Sorghum-associated microbial communities from plants grown in Nebraska, USA.</title>
        <authorList>
            <person name="Schachtman D."/>
        </authorList>
    </citation>
    <scope>NUCLEOTIDE SEQUENCE [LARGE SCALE GENOMIC DNA]</scope>
    <source>
        <strain evidence="5 6">BE107</strain>
    </source>
</reference>
<keyword evidence="2" id="KW-0479">Metal-binding</keyword>
<evidence type="ECO:0000256" key="3">
    <source>
        <dbReference type="ARBA" id="ARBA00022833"/>
    </source>
</evidence>
<dbReference type="RefSeq" id="WP_310094530.1">
    <property type="nucleotide sequence ID" value="NZ_JAVDTT010000003.1"/>
</dbReference>